<protein>
    <submittedName>
        <fullName evidence="1">Uncharacterized protein</fullName>
    </submittedName>
</protein>
<gene>
    <name evidence="1" type="ORF">D2L64_05535</name>
</gene>
<name>A0A418MYX0_9ACTN</name>
<evidence type="ECO:0000313" key="2">
    <source>
        <dbReference type="Proteomes" id="UP000283832"/>
    </source>
</evidence>
<dbReference type="OrthoDB" id="8065844at2"/>
<proteinExistence type="predicted"/>
<dbReference type="EMBL" id="QXEC01000003">
    <property type="protein sequence ID" value="RIV40303.1"/>
    <property type="molecule type" value="Genomic_DNA"/>
</dbReference>
<dbReference type="AlphaFoldDB" id="A0A418MYX0"/>
<accession>A0A418MYX0</accession>
<organism evidence="1 2">
    <name type="scientific">Micromonospora radicis</name>
    <dbReference type="NCBI Taxonomy" id="1894971"/>
    <lineage>
        <taxon>Bacteria</taxon>
        <taxon>Bacillati</taxon>
        <taxon>Actinomycetota</taxon>
        <taxon>Actinomycetes</taxon>
        <taxon>Micromonosporales</taxon>
        <taxon>Micromonosporaceae</taxon>
        <taxon>Micromonospora</taxon>
    </lineage>
</organism>
<keyword evidence="2" id="KW-1185">Reference proteome</keyword>
<sequence length="300" mass="32403">MPVQFSGETHGCFSDSLQMAFGDEGPGETVVEVLTGSAFGMYLHHDGRPFFAPGGWNPEKGIANVLDLLGWTCERTGGSVDEVVRALAKVDDQHRAMAGPVEMGLLPHHPGLGQPIGADHYLVVVGFDGENVVIHDPRAHPYTVLPVQKLLDAWRTETLSYTVPDFNLRTGFRRVREVDTADAVRRLLPIAADMVAPDASAEAAEGAAKVLDGGLSTFLFFHLADFMVCVGARRRNDAAVVLARYGYTRVAEVLDQQARLIGSMEYPLVAGDYAAAAATMRKLAPTFAQLETELRAAVRA</sequence>
<comment type="caution">
    <text evidence="1">The sequence shown here is derived from an EMBL/GenBank/DDBJ whole genome shotgun (WGS) entry which is preliminary data.</text>
</comment>
<evidence type="ECO:0000313" key="1">
    <source>
        <dbReference type="EMBL" id="RIV40303.1"/>
    </source>
</evidence>
<dbReference type="RefSeq" id="WP_119573597.1">
    <property type="nucleotide sequence ID" value="NZ_QXEC01000003.1"/>
</dbReference>
<reference evidence="1 2" key="1">
    <citation type="submission" date="2018-08" db="EMBL/GenBank/DDBJ databases">
        <title>Jishengella sp. nov., isolated from a root of Azadirachta indica A. Juss. var. siamensis Valenton.</title>
        <authorList>
            <person name="Kuncharoen N."/>
            <person name="Tanasupawat S."/>
            <person name="Kudo T."/>
            <person name="Ohkuma M."/>
        </authorList>
    </citation>
    <scope>NUCLEOTIDE SEQUENCE [LARGE SCALE GENOMIC DNA]</scope>
    <source>
        <strain evidence="1 2">AZ1-13</strain>
    </source>
</reference>
<dbReference type="Proteomes" id="UP000283832">
    <property type="component" value="Unassembled WGS sequence"/>
</dbReference>